<dbReference type="AlphaFoldDB" id="A0A250KYC0"/>
<dbReference type="PANTHER" id="PTHR30273:SF2">
    <property type="entry name" value="PROTEIN FECR"/>
    <property type="match status" value="1"/>
</dbReference>
<protein>
    <submittedName>
        <fullName evidence="4">FecR iron sensor protein</fullName>
    </submittedName>
</protein>
<dbReference type="Proteomes" id="UP000266313">
    <property type="component" value="Chromosome"/>
</dbReference>
<feature type="domain" description="FecR N-terminal" evidence="3">
    <location>
        <begin position="15"/>
        <end position="56"/>
    </location>
</feature>
<evidence type="ECO:0000259" key="2">
    <source>
        <dbReference type="Pfam" id="PF04773"/>
    </source>
</evidence>
<feature type="domain" description="FecR protein" evidence="2">
    <location>
        <begin position="153"/>
        <end position="243"/>
    </location>
</feature>
<evidence type="ECO:0000313" key="4">
    <source>
        <dbReference type="EMBL" id="BBA36683.1"/>
    </source>
</evidence>
<evidence type="ECO:0000313" key="5">
    <source>
        <dbReference type="Proteomes" id="UP000266313"/>
    </source>
</evidence>
<name>A0A250KYC0_9GAMM</name>
<evidence type="ECO:0000256" key="1">
    <source>
        <dbReference type="SAM" id="MobiDB-lite"/>
    </source>
</evidence>
<gene>
    <name evidence="4" type="ORF">sS8_4760</name>
</gene>
<dbReference type="RefSeq" id="WP_119631816.1">
    <property type="nucleotide sequence ID" value="NZ_AP017928.1"/>
</dbReference>
<sequence>MQNPEASGQSTAPSEQALEWLAILESKQVSEECLRAFRLWLHENPAHRAAWEKTQAFWSGLDRLPVEDIADILAMGESASADTAASSAVVPRLHEDSPPADTRAATVDSPGRRDRSTIWRSPARRRLGIALAASLFLALSLWVQNDPAFYADHYTRVGEQRNVTLSDGSTVQLNTDTAVSLDFASEARRLVLHRGEAYFQVAAGARRPFEVATDFGTVRALGTAFSVRAGDGSAEVTVYEHSVSVTAQNGTTLSRLGQGRQVRFTETSLDLPQPADLRRQGAWRHRQLVFEDLPLAEVVRELNRYRPGRITILDADAARQRVTGNIDIRTPDLALQSLVESLPVASRSVAQRWVFIYTR</sequence>
<dbReference type="InterPro" id="IPR006860">
    <property type="entry name" value="FecR"/>
</dbReference>
<proteinExistence type="predicted"/>
<dbReference type="InterPro" id="IPR012373">
    <property type="entry name" value="Ferrdict_sens_TM"/>
</dbReference>
<dbReference type="Pfam" id="PF16220">
    <property type="entry name" value="DUF4880"/>
    <property type="match status" value="1"/>
</dbReference>
<evidence type="ECO:0000259" key="3">
    <source>
        <dbReference type="Pfam" id="PF16220"/>
    </source>
</evidence>
<dbReference type="InterPro" id="IPR032623">
    <property type="entry name" value="FecR_N"/>
</dbReference>
<dbReference type="Gene3D" id="2.60.120.1440">
    <property type="match status" value="1"/>
</dbReference>
<dbReference type="KEGG" id="mmai:sS8_4760"/>
<feature type="region of interest" description="Disordered" evidence="1">
    <location>
        <begin position="84"/>
        <end position="116"/>
    </location>
</feature>
<dbReference type="EMBL" id="AP017928">
    <property type="protein sequence ID" value="BBA36683.1"/>
    <property type="molecule type" value="Genomic_DNA"/>
</dbReference>
<dbReference type="PANTHER" id="PTHR30273">
    <property type="entry name" value="PERIPLASMIC SIGNAL SENSOR AND SIGMA FACTOR ACTIVATOR FECR-RELATED"/>
    <property type="match status" value="1"/>
</dbReference>
<dbReference type="OrthoDB" id="9771237at2"/>
<dbReference type="GO" id="GO:0016989">
    <property type="term" value="F:sigma factor antagonist activity"/>
    <property type="evidence" value="ECO:0007669"/>
    <property type="project" value="TreeGrafter"/>
</dbReference>
<organism evidence="4 5">
    <name type="scientific">Methylocaldum marinum</name>
    <dbReference type="NCBI Taxonomy" id="1432792"/>
    <lineage>
        <taxon>Bacteria</taxon>
        <taxon>Pseudomonadati</taxon>
        <taxon>Pseudomonadota</taxon>
        <taxon>Gammaproteobacteria</taxon>
        <taxon>Methylococcales</taxon>
        <taxon>Methylococcaceae</taxon>
        <taxon>Methylocaldum</taxon>
    </lineage>
</organism>
<dbReference type="PIRSF" id="PIRSF018266">
    <property type="entry name" value="FecR"/>
    <property type="match status" value="1"/>
</dbReference>
<accession>A0A250KYC0</accession>
<keyword evidence="5" id="KW-1185">Reference proteome</keyword>
<reference evidence="4 5" key="1">
    <citation type="submission" date="2016-12" db="EMBL/GenBank/DDBJ databases">
        <title>Genome sequencing of Methylocaldum marinum.</title>
        <authorList>
            <person name="Takeuchi M."/>
            <person name="Kamagata Y."/>
            <person name="Hiraoka S."/>
            <person name="Oshima K."/>
            <person name="Hattori M."/>
            <person name="Iwasaki W."/>
        </authorList>
    </citation>
    <scope>NUCLEOTIDE SEQUENCE [LARGE SCALE GENOMIC DNA]</scope>
    <source>
        <strain evidence="4 5">S8</strain>
    </source>
</reference>
<dbReference type="Pfam" id="PF04773">
    <property type="entry name" value="FecR"/>
    <property type="match status" value="1"/>
</dbReference>
<dbReference type="Gene3D" id="3.55.50.30">
    <property type="match status" value="1"/>
</dbReference>